<sequence>MNRVLLLLLYWIPAFAASGQTARELSGTVRDTLGNAVPGATVTLIRLKDQAGLLFTTANASGTYILQLLPEYLKDSLAVKVTAAGFLKNQQHTGPHTAVIDFTMQPAEASLLPNVTVSNQAALVQKGDTLSYDAAHFTEKSDRRLGDIIKKLPGVEMDESGVIKYKGKMINKFYIEGDNLLDDRYTIATDNINVADVDKVQIIEHNQDVKMLNGIVPSDRAGVNIILKNRSKLKLINNAELTGALPKAYAAEGKSMAFKPKFKAINEIKLNDIGVTYTRESGISGLQTPGAIDAARALFNNSKMVNINNLYKLNPHTGIKLNGFYIKDHQQTSNMFRTRYYLPGRDSVAYTEQNQNQLETGALYLDLNYTVNSPKAYFNTTGALNHSRNTGNMITRTPNRIAEASQYTTTDFSHAISGYLMIRKKHLLSYRNAFNYTENPQQAQFEPGALPDLLNNRLSYLQTLQYRRLQYFNNGTVLGYNKVLANWTLGFNAGINLQQHQLDSRVALLQNDSSHTVPPGFGNALYWKKNELFAGASLTYNGDRIHLTLSAPAKWQHYQYTNDSLTANKDRGSRFTHEPSVNWEYRVGREHSLFLDYRLDYKTAGIQQVYGGPIISGYRNFASYETPFLMSRNHNIRAGFGYKRVIKLLFADFDVQYAATKNFFMYSTLIRDNLTVVKALPIINNSETGGTSIRVGKYIFSLNTTLVLSGALNTSKSQQLQNEQLFDTRSLTKSAGISITPTVLKWLKLDLSSSYLQYHTWSGQANFQLQQLRQWKQQSGVTIYPSKGLSFNFTNQYYHFVQKGNPVTSSLFMDVYAQYNFDKTKLLLRLSCTNIAGTAYFETLRISDNVVYTASYALRPRMLRLWAAFDF</sequence>
<dbReference type="InterPro" id="IPR008969">
    <property type="entry name" value="CarboxyPept-like_regulatory"/>
</dbReference>
<keyword evidence="1" id="KW-0732">Signal</keyword>
<dbReference type="AlphaFoldDB" id="A0A1G6SBH9"/>
<feature type="chain" id="PRO_5011568638" evidence="1">
    <location>
        <begin position="17"/>
        <end position="871"/>
    </location>
</feature>
<dbReference type="EMBL" id="FMZO01000006">
    <property type="protein sequence ID" value="SDD14248.1"/>
    <property type="molecule type" value="Genomic_DNA"/>
</dbReference>
<protein>
    <submittedName>
        <fullName evidence="2">Outer membrane receptor proteins, mostly Fe transport</fullName>
    </submittedName>
</protein>
<gene>
    <name evidence="2" type="ORF">SAMN04487894_106168</name>
</gene>
<dbReference type="RefSeq" id="WP_090390490.1">
    <property type="nucleotide sequence ID" value="NZ_FMZO01000006.1"/>
</dbReference>
<name>A0A1G6SBH9_NIADE</name>
<dbReference type="Proteomes" id="UP000198757">
    <property type="component" value="Unassembled WGS sequence"/>
</dbReference>
<organism evidence="2 3">
    <name type="scientific">Niabella drilacis (strain DSM 25811 / CCM 8410 / CCUG 62505 / LMG 26954 / E90)</name>
    <dbReference type="NCBI Taxonomy" id="1285928"/>
    <lineage>
        <taxon>Bacteria</taxon>
        <taxon>Pseudomonadati</taxon>
        <taxon>Bacteroidota</taxon>
        <taxon>Chitinophagia</taxon>
        <taxon>Chitinophagales</taxon>
        <taxon>Chitinophagaceae</taxon>
        <taxon>Niabella</taxon>
    </lineage>
</organism>
<evidence type="ECO:0000313" key="3">
    <source>
        <dbReference type="Proteomes" id="UP000198757"/>
    </source>
</evidence>
<dbReference type="OrthoDB" id="603275at2"/>
<dbReference type="SUPFAM" id="SSF56935">
    <property type="entry name" value="Porins"/>
    <property type="match status" value="1"/>
</dbReference>
<accession>A0A1G6SBH9</accession>
<evidence type="ECO:0000313" key="2">
    <source>
        <dbReference type="EMBL" id="SDD14248.1"/>
    </source>
</evidence>
<feature type="signal peptide" evidence="1">
    <location>
        <begin position="1"/>
        <end position="16"/>
    </location>
</feature>
<proteinExistence type="predicted"/>
<dbReference type="Pfam" id="PF13620">
    <property type="entry name" value="CarboxypepD_reg"/>
    <property type="match status" value="1"/>
</dbReference>
<keyword evidence="3" id="KW-1185">Reference proteome</keyword>
<evidence type="ECO:0000256" key="1">
    <source>
        <dbReference type="SAM" id="SignalP"/>
    </source>
</evidence>
<dbReference type="STRING" id="1285928.SAMN04487894_106168"/>
<keyword evidence="2" id="KW-0675">Receptor</keyword>
<reference evidence="3" key="1">
    <citation type="submission" date="2016-10" db="EMBL/GenBank/DDBJ databases">
        <authorList>
            <person name="Varghese N."/>
            <person name="Submissions S."/>
        </authorList>
    </citation>
    <scope>NUCLEOTIDE SEQUENCE [LARGE SCALE GENOMIC DNA]</scope>
    <source>
        <strain evidence="3">DSM 25811 / CCM 8410 / LMG 26954 / E90</strain>
    </source>
</reference>
<dbReference type="Gene3D" id="2.60.40.1120">
    <property type="entry name" value="Carboxypeptidase-like, regulatory domain"/>
    <property type="match status" value="1"/>
</dbReference>
<dbReference type="SUPFAM" id="SSF49464">
    <property type="entry name" value="Carboxypeptidase regulatory domain-like"/>
    <property type="match status" value="1"/>
</dbReference>